<evidence type="ECO:0008006" key="3">
    <source>
        <dbReference type="Google" id="ProtNLM"/>
    </source>
</evidence>
<evidence type="ECO:0000313" key="1">
    <source>
        <dbReference type="EMBL" id="KAL3506783.1"/>
    </source>
</evidence>
<protein>
    <recommendedName>
        <fullName evidence="3">Reverse transcriptase</fullName>
    </recommendedName>
</protein>
<evidence type="ECO:0000313" key="2">
    <source>
        <dbReference type="Proteomes" id="UP001630127"/>
    </source>
</evidence>
<sequence>MYFGKTRKYVFASIRGRVQKKLKSWKNRFLNQAGKEVLKKSADLAMPTHMMACVRLPKGLCQDMSRDIAKFWWGHREDKRKIHWMKWEKLSTTKRDRGLSLRDLYDFNSTLLAKQLWRLITQPNLLGSRVLKGQYLKGELICKVEAKVGDSWV</sequence>
<comment type="caution">
    <text evidence="1">The sequence shown here is derived from an EMBL/GenBank/DDBJ whole genome shotgun (WGS) entry which is preliminary data.</text>
</comment>
<proteinExistence type="predicted"/>
<name>A0ABD2YIE2_9GENT</name>
<organism evidence="1 2">
    <name type="scientific">Cinchona calisaya</name>
    <dbReference type="NCBI Taxonomy" id="153742"/>
    <lineage>
        <taxon>Eukaryota</taxon>
        <taxon>Viridiplantae</taxon>
        <taxon>Streptophyta</taxon>
        <taxon>Embryophyta</taxon>
        <taxon>Tracheophyta</taxon>
        <taxon>Spermatophyta</taxon>
        <taxon>Magnoliopsida</taxon>
        <taxon>eudicotyledons</taxon>
        <taxon>Gunneridae</taxon>
        <taxon>Pentapetalae</taxon>
        <taxon>asterids</taxon>
        <taxon>lamiids</taxon>
        <taxon>Gentianales</taxon>
        <taxon>Rubiaceae</taxon>
        <taxon>Cinchonoideae</taxon>
        <taxon>Cinchoneae</taxon>
        <taxon>Cinchona</taxon>
    </lineage>
</organism>
<dbReference type="AlphaFoldDB" id="A0ABD2YIE2"/>
<dbReference type="EMBL" id="JBJUIK010000013">
    <property type="protein sequence ID" value="KAL3506783.1"/>
    <property type="molecule type" value="Genomic_DNA"/>
</dbReference>
<dbReference type="PANTHER" id="PTHR33116">
    <property type="entry name" value="REVERSE TRANSCRIPTASE ZINC-BINDING DOMAIN-CONTAINING PROTEIN-RELATED-RELATED"/>
    <property type="match status" value="1"/>
</dbReference>
<keyword evidence="2" id="KW-1185">Reference proteome</keyword>
<dbReference type="Proteomes" id="UP001630127">
    <property type="component" value="Unassembled WGS sequence"/>
</dbReference>
<gene>
    <name evidence="1" type="ORF">ACH5RR_032165</name>
</gene>
<dbReference type="PANTHER" id="PTHR33116:SF86">
    <property type="entry name" value="REVERSE TRANSCRIPTASE DOMAIN-CONTAINING PROTEIN"/>
    <property type="match status" value="1"/>
</dbReference>
<reference evidence="1 2" key="1">
    <citation type="submission" date="2024-11" db="EMBL/GenBank/DDBJ databases">
        <title>A near-complete genome assembly of Cinchona calisaya.</title>
        <authorList>
            <person name="Lian D.C."/>
            <person name="Zhao X.W."/>
            <person name="Wei L."/>
        </authorList>
    </citation>
    <scope>NUCLEOTIDE SEQUENCE [LARGE SCALE GENOMIC DNA]</scope>
    <source>
        <tissue evidence="1">Nenye</tissue>
    </source>
</reference>
<accession>A0ABD2YIE2</accession>